<keyword evidence="1" id="KW-1133">Transmembrane helix</keyword>
<comment type="caution">
    <text evidence="2">The sequence shown here is derived from an EMBL/GenBank/DDBJ whole genome shotgun (WGS) entry which is preliminary data.</text>
</comment>
<keyword evidence="3" id="KW-1185">Reference proteome</keyword>
<gene>
    <name evidence="2" type="ORF">C2I19_17645</name>
</gene>
<organism evidence="2 3">
    <name type="scientific">Chromobacterium alticapitis</name>
    <dbReference type="NCBI Taxonomy" id="2073169"/>
    <lineage>
        <taxon>Bacteria</taxon>
        <taxon>Pseudomonadati</taxon>
        <taxon>Pseudomonadota</taxon>
        <taxon>Betaproteobacteria</taxon>
        <taxon>Neisseriales</taxon>
        <taxon>Chromobacteriaceae</taxon>
        <taxon>Chromobacterium</taxon>
    </lineage>
</organism>
<keyword evidence="1" id="KW-0472">Membrane</keyword>
<name>A0A2S5DC64_9NEIS</name>
<keyword evidence="1" id="KW-0812">Transmembrane</keyword>
<accession>A0A2S5DC64</accession>
<evidence type="ECO:0000256" key="1">
    <source>
        <dbReference type="SAM" id="Phobius"/>
    </source>
</evidence>
<evidence type="ECO:0000313" key="2">
    <source>
        <dbReference type="EMBL" id="POZ60659.1"/>
    </source>
</evidence>
<evidence type="ECO:0000313" key="3">
    <source>
        <dbReference type="Proteomes" id="UP000237082"/>
    </source>
</evidence>
<feature type="transmembrane region" description="Helical" evidence="1">
    <location>
        <begin position="12"/>
        <end position="32"/>
    </location>
</feature>
<protein>
    <submittedName>
        <fullName evidence="2">Uncharacterized protein</fullName>
    </submittedName>
</protein>
<dbReference type="EMBL" id="PQWB01000102">
    <property type="protein sequence ID" value="POZ60659.1"/>
    <property type="molecule type" value="Genomic_DNA"/>
</dbReference>
<proteinExistence type="predicted"/>
<dbReference type="RefSeq" id="WP_103903962.1">
    <property type="nucleotide sequence ID" value="NZ_PQWB01000102.1"/>
</dbReference>
<feature type="transmembrane region" description="Helical" evidence="1">
    <location>
        <begin position="44"/>
        <end position="63"/>
    </location>
</feature>
<reference evidence="3" key="1">
    <citation type="submission" date="2018-02" db="EMBL/GenBank/DDBJ databases">
        <authorList>
            <person name="O'Hara-Hanley K."/>
            <person name="Soby S."/>
        </authorList>
    </citation>
    <scope>NUCLEOTIDE SEQUENCE [LARGE SCALE GENOMIC DNA]</scope>
    <source>
        <strain evidence="3">MWU14-2602</strain>
    </source>
</reference>
<dbReference type="Proteomes" id="UP000237082">
    <property type="component" value="Unassembled WGS sequence"/>
</dbReference>
<dbReference type="AlphaFoldDB" id="A0A2S5DC64"/>
<dbReference type="OrthoDB" id="8926562at2"/>
<sequence length="145" mass="16052">MRAKYLKLVRLSALYDLMATAAFATPWTFAAVHTLLGSISPLPAFAPIHVLFANLLGSVVVIWSVLRLRRPEAEFGLYDTFARGLFFIWQLYYLLAMNGVAIVWGFAAMEAAFGIAQGYGYWLLRKTESGKPSACRIVMALRAAA</sequence>